<dbReference type="Proteomes" id="UP001141806">
    <property type="component" value="Unassembled WGS sequence"/>
</dbReference>
<evidence type="ECO:0000313" key="2">
    <source>
        <dbReference type="Proteomes" id="UP001141806"/>
    </source>
</evidence>
<dbReference type="OrthoDB" id="1918588at2759"/>
<dbReference type="EMBL" id="JAMYWD010000002">
    <property type="protein sequence ID" value="KAJ4978505.1"/>
    <property type="molecule type" value="Genomic_DNA"/>
</dbReference>
<protein>
    <submittedName>
        <fullName evidence="1">Uncharacterized protein</fullName>
    </submittedName>
</protein>
<organism evidence="1 2">
    <name type="scientific">Protea cynaroides</name>
    <dbReference type="NCBI Taxonomy" id="273540"/>
    <lineage>
        <taxon>Eukaryota</taxon>
        <taxon>Viridiplantae</taxon>
        <taxon>Streptophyta</taxon>
        <taxon>Embryophyta</taxon>
        <taxon>Tracheophyta</taxon>
        <taxon>Spermatophyta</taxon>
        <taxon>Magnoliopsida</taxon>
        <taxon>Proteales</taxon>
        <taxon>Proteaceae</taxon>
        <taxon>Protea</taxon>
    </lineage>
</organism>
<dbReference type="AlphaFoldDB" id="A0A9Q0R051"/>
<evidence type="ECO:0000313" key="1">
    <source>
        <dbReference type="EMBL" id="KAJ4978505.1"/>
    </source>
</evidence>
<reference evidence="1" key="1">
    <citation type="journal article" date="2023" name="Plant J.">
        <title>The genome of the king protea, Protea cynaroides.</title>
        <authorList>
            <person name="Chang J."/>
            <person name="Duong T.A."/>
            <person name="Schoeman C."/>
            <person name="Ma X."/>
            <person name="Roodt D."/>
            <person name="Barker N."/>
            <person name="Li Z."/>
            <person name="Van de Peer Y."/>
            <person name="Mizrachi E."/>
        </authorList>
    </citation>
    <scope>NUCLEOTIDE SEQUENCE</scope>
    <source>
        <tissue evidence="1">Young leaves</tissue>
    </source>
</reference>
<name>A0A9Q0R051_9MAGN</name>
<proteinExistence type="predicted"/>
<sequence length="201" mass="22022">MTSGGFAWAIDDQALDRKITKKDKTVCGANKEALKELNFIRFRPYTMEFERRGLEIVFGFCLPLGLPINDVVIFVVSSFDFGDLSCYCHSVNRSSKAPSFPGFEDSNNGGIVTTNDDVDVEPRCAFVCSISVSSCGGFFGSMVGAESEENEGEKDSQGDLVTLAGMKWQKTKGVRGSPRYANKAPKIVNVKVSPRPIQQPR</sequence>
<keyword evidence="2" id="KW-1185">Reference proteome</keyword>
<comment type="caution">
    <text evidence="1">The sequence shown here is derived from an EMBL/GenBank/DDBJ whole genome shotgun (WGS) entry which is preliminary data.</text>
</comment>
<gene>
    <name evidence="1" type="ORF">NE237_009285</name>
</gene>
<accession>A0A9Q0R051</accession>